<dbReference type="EMBL" id="GG657972">
    <property type="protein sequence ID" value="EFS21730.1"/>
    <property type="molecule type" value="Genomic_DNA"/>
</dbReference>
<evidence type="ECO:0000256" key="2">
    <source>
        <dbReference type="ARBA" id="ARBA00022803"/>
    </source>
</evidence>
<dbReference type="Pfam" id="PF13174">
    <property type="entry name" value="TPR_6"/>
    <property type="match status" value="1"/>
</dbReference>
<dbReference type="SMART" id="SM00028">
    <property type="entry name" value="TPR"/>
    <property type="match status" value="4"/>
</dbReference>
<name>E5BGV7_9FUSO</name>
<organism evidence="4 5">
    <name type="scientific">Fusobacterium gonidiaformans 3-1-5R</name>
    <dbReference type="NCBI Taxonomy" id="469605"/>
    <lineage>
        <taxon>Bacteria</taxon>
        <taxon>Fusobacteriati</taxon>
        <taxon>Fusobacteriota</taxon>
        <taxon>Fusobacteriia</taxon>
        <taxon>Fusobacteriales</taxon>
        <taxon>Fusobacteriaceae</taxon>
        <taxon>Fusobacterium</taxon>
    </lineage>
</organism>
<evidence type="ECO:0000256" key="1">
    <source>
        <dbReference type="ARBA" id="ARBA00022737"/>
    </source>
</evidence>
<reference evidence="4 5" key="1">
    <citation type="submission" date="2009-02" db="EMBL/GenBank/DDBJ databases">
        <title>The Genome Sequence of Fusobacterium sp. 3_1_5R.</title>
        <authorList>
            <consortium name="The Broad Institute Genome Sequencing Platform"/>
            <person name="Ward D."/>
            <person name="Young S.K."/>
            <person name="Kodira C.D."/>
            <person name="Zeng Q."/>
            <person name="Koehrsen M."/>
            <person name="Alvarado L."/>
            <person name="Berlin A."/>
            <person name="Borenstein D."/>
            <person name="Chen Z."/>
            <person name="Engels R."/>
            <person name="Freedman E."/>
            <person name="Gellesch M."/>
            <person name="Goldberg J."/>
            <person name="Griggs A."/>
            <person name="Gujja S."/>
            <person name="Heiman D."/>
            <person name="Hepburn T."/>
            <person name="Howarth C."/>
            <person name="Jen D."/>
            <person name="Larson L."/>
            <person name="Lewis B."/>
            <person name="Mehta T."/>
            <person name="Park D."/>
            <person name="Pearson M."/>
            <person name="Roberts A."/>
            <person name="Saif S."/>
            <person name="Shea T."/>
            <person name="Shenoy N."/>
            <person name="Sisk P."/>
            <person name="Stolte C."/>
            <person name="Sykes S."/>
            <person name="Walk T."/>
            <person name="White J."/>
            <person name="Yandava C."/>
            <person name="Allen-Vercoe E."/>
            <person name="Strauss J."/>
            <person name="Ambrose C."/>
            <person name="Lander E."/>
            <person name="Nusbaum C."/>
            <person name="Galagan J."/>
            <person name="Birren B."/>
        </authorList>
    </citation>
    <scope>NUCLEOTIDE SEQUENCE [LARGE SCALE GENOMIC DNA]</scope>
    <source>
        <strain evidence="4 5">3_1_5R</strain>
    </source>
</reference>
<dbReference type="InterPro" id="IPR011990">
    <property type="entry name" value="TPR-like_helical_dom_sf"/>
</dbReference>
<dbReference type="BioCyc" id="FSP469605-HMP:GTSP-1239-MONOMER"/>
<keyword evidence="5" id="KW-1185">Reference proteome</keyword>
<gene>
    <name evidence="4" type="ORF">FSBG_01227</name>
</gene>
<dbReference type="OrthoDB" id="86462at2"/>
<accession>E5BGV7</accession>
<dbReference type="InterPro" id="IPR013105">
    <property type="entry name" value="TPR_2"/>
</dbReference>
<dbReference type="AlphaFoldDB" id="E5BGV7"/>
<dbReference type="Pfam" id="PF07719">
    <property type="entry name" value="TPR_2"/>
    <property type="match status" value="1"/>
</dbReference>
<dbReference type="Proteomes" id="UP000002975">
    <property type="component" value="Unassembled WGS sequence"/>
</dbReference>
<evidence type="ECO:0000313" key="4">
    <source>
        <dbReference type="EMBL" id="EFS21730.1"/>
    </source>
</evidence>
<dbReference type="SUPFAM" id="SSF48452">
    <property type="entry name" value="TPR-like"/>
    <property type="match status" value="1"/>
</dbReference>
<dbReference type="HOGENOM" id="CLU_675704_0_0_0"/>
<evidence type="ECO:0000256" key="3">
    <source>
        <dbReference type="PROSITE-ProRule" id="PRU00339"/>
    </source>
</evidence>
<dbReference type="InterPro" id="IPR019734">
    <property type="entry name" value="TPR_rpt"/>
</dbReference>
<sequence length="407" mass="46857">MLMLVGMSLLTACTSLDATKAKEDIREILLPKNQLENSTPMENTKIEEKVEVEKSEWKLSLETMPEVLTSIRMELKNNQKMVFDAKVNKISLYVGQTAVIKDNAGMNKLKLLVSPQKSNPNLKTGSSMFTFRSIYQGTYVVAWETLSGVKKQLTIENHLKYKFTEEENYDIILRSFQEQNLKALEESVALYRMSFSNGKNTRKSMLSLLELATIKKDKKLIRESLQYWSKIQGLNTEESKAVQEGKKIVGLSKIPEKRVEKEDIKISVENDSSDLVSGNYEQYKSLYRSANRKATLHLYNAAIKDYQKALIIGKKFPETVSIYDGLGNSYYGLGKYQQSIEYFQKSLSHKGNSSERRAETYYKLASAYNKLGEKREYKKYLTLLKERYANSLWGKKAQIELMKLNER</sequence>
<dbReference type="Gene3D" id="1.25.40.10">
    <property type="entry name" value="Tetratricopeptide repeat domain"/>
    <property type="match status" value="1"/>
</dbReference>
<protein>
    <submittedName>
        <fullName evidence="4">Tetratricopeptide repeat protein</fullName>
    </submittedName>
</protein>
<keyword evidence="2 3" id="KW-0802">TPR repeat</keyword>
<proteinExistence type="predicted"/>
<keyword evidence="1" id="KW-0677">Repeat</keyword>
<feature type="repeat" description="TPR" evidence="3">
    <location>
        <begin position="320"/>
        <end position="353"/>
    </location>
</feature>
<dbReference type="PROSITE" id="PS50005">
    <property type="entry name" value="TPR"/>
    <property type="match status" value="1"/>
</dbReference>
<evidence type="ECO:0000313" key="5">
    <source>
        <dbReference type="Proteomes" id="UP000002975"/>
    </source>
</evidence>